<feature type="domain" description="Fido" evidence="8">
    <location>
        <begin position="56"/>
        <end position="223"/>
    </location>
</feature>
<evidence type="ECO:0000256" key="5">
    <source>
        <dbReference type="ARBA" id="ARBA00034531"/>
    </source>
</evidence>
<keyword evidence="10" id="KW-1185">Reference proteome</keyword>
<evidence type="ECO:0000256" key="7">
    <source>
        <dbReference type="ARBA" id="ARBA00048696"/>
    </source>
</evidence>
<reference evidence="9 10" key="1">
    <citation type="submission" date="2023-07" db="EMBL/GenBank/DDBJ databases">
        <title>Sequencing the genomes of 1000 actinobacteria strains.</title>
        <authorList>
            <person name="Klenk H.-P."/>
        </authorList>
    </citation>
    <scope>NUCLEOTIDE SEQUENCE [LARGE SCALE GENOMIC DNA]</scope>
    <source>
        <strain evidence="9 10">DSM 45554</strain>
    </source>
</reference>
<accession>A0ABU2CW92</accession>
<dbReference type="InterPro" id="IPR003812">
    <property type="entry name" value="Fido"/>
</dbReference>
<dbReference type="EMBL" id="JAVDYE010000001">
    <property type="protein sequence ID" value="MDR7385412.1"/>
    <property type="molecule type" value="Genomic_DNA"/>
</dbReference>
<evidence type="ECO:0000256" key="6">
    <source>
        <dbReference type="ARBA" id="ARBA00047939"/>
    </source>
</evidence>
<keyword evidence="3" id="KW-0547">Nucleotide-binding</keyword>
<evidence type="ECO:0000256" key="1">
    <source>
        <dbReference type="ARBA" id="ARBA00022679"/>
    </source>
</evidence>
<dbReference type="Pfam" id="PF02661">
    <property type="entry name" value="Fic"/>
    <property type="match status" value="1"/>
</dbReference>
<gene>
    <name evidence="9" type="ORF">J2S48_004927</name>
</gene>
<dbReference type="PROSITE" id="PS51459">
    <property type="entry name" value="FIDO"/>
    <property type="match status" value="1"/>
</dbReference>
<comment type="catalytic activity">
    <reaction evidence="7">
        <text>L-tyrosyl-[protein] + ATP = O-(5'-adenylyl)-L-tyrosyl-[protein] + diphosphate</text>
        <dbReference type="Rhea" id="RHEA:54288"/>
        <dbReference type="Rhea" id="RHEA-COMP:10136"/>
        <dbReference type="Rhea" id="RHEA-COMP:13846"/>
        <dbReference type="ChEBI" id="CHEBI:30616"/>
        <dbReference type="ChEBI" id="CHEBI:33019"/>
        <dbReference type="ChEBI" id="CHEBI:46858"/>
        <dbReference type="ChEBI" id="CHEBI:83624"/>
        <dbReference type="EC" id="2.7.7.108"/>
    </reaction>
</comment>
<keyword evidence="4" id="KW-0067">ATP-binding</keyword>
<evidence type="ECO:0000313" key="10">
    <source>
        <dbReference type="Proteomes" id="UP001183585"/>
    </source>
</evidence>
<protein>
    <recommendedName>
        <fullName evidence="5">protein adenylyltransferase</fullName>
        <ecNumber evidence="5">2.7.7.108</ecNumber>
    </recommendedName>
</protein>
<sequence length="291" mass="32346">MSPRFRAWEDYHYPGTSVLLNKAGHLDAEDLREFEEEYALLRVSQALGTEPIAGHLDRAHMCAIHRHIFGDVYAWAGEERTAPSLPQKMTKKGPTPQEIRDGRYDAEASHPYLYFPAGEAMTDHFDQSIRTLHRISGLRELTGSQFASAIAEPWGEINVAHLFREGNTRTQVVFFTYFAQAHGHTLDSGRFSQDPGFRLKFNAGRFMVQATLDATLLAETLAEVIDVDPSVDGGSESVEPTTDVTVYYQPHYVSLGGVCGAPTAIGKRCQRRGRCPHHGTGIETNEARPTS</sequence>
<dbReference type="Proteomes" id="UP001183585">
    <property type="component" value="Unassembled WGS sequence"/>
</dbReference>
<keyword evidence="1" id="KW-0808">Transferase</keyword>
<evidence type="ECO:0000313" key="9">
    <source>
        <dbReference type="EMBL" id="MDR7385412.1"/>
    </source>
</evidence>
<dbReference type="SUPFAM" id="SSF140931">
    <property type="entry name" value="Fic-like"/>
    <property type="match status" value="1"/>
</dbReference>
<keyword evidence="2" id="KW-0548">Nucleotidyltransferase</keyword>
<evidence type="ECO:0000259" key="8">
    <source>
        <dbReference type="PROSITE" id="PS51459"/>
    </source>
</evidence>
<comment type="catalytic activity">
    <reaction evidence="6">
        <text>L-threonyl-[protein] + ATP = 3-O-(5'-adenylyl)-L-threonyl-[protein] + diphosphate</text>
        <dbReference type="Rhea" id="RHEA:54292"/>
        <dbReference type="Rhea" id="RHEA-COMP:11060"/>
        <dbReference type="Rhea" id="RHEA-COMP:13847"/>
        <dbReference type="ChEBI" id="CHEBI:30013"/>
        <dbReference type="ChEBI" id="CHEBI:30616"/>
        <dbReference type="ChEBI" id="CHEBI:33019"/>
        <dbReference type="ChEBI" id="CHEBI:138113"/>
        <dbReference type="EC" id="2.7.7.108"/>
    </reaction>
</comment>
<evidence type="ECO:0000256" key="2">
    <source>
        <dbReference type="ARBA" id="ARBA00022695"/>
    </source>
</evidence>
<dbReference type="RefSeq" id="WP_274995351.1">
    <property type="nucleotide sequence ID" value="NZ_JAJQQP010000009.1"/>
</dbReference>
<name>A0ABU2CW92_9MICO</name>
<organism evidence="9 10">
    <name type="scientific">Promicromonospora iranensis</name>
    <dbReference type="NCBI Taxonomy" id="1105144"/>
    <lineage>
        <taxon>Bacteria</taxon>
        <taxon>Bacillati</taxon>
        <taxon>Actinomycetota</taxon>
        <taxon>Actinomycetes</taxon>
        <taxon>Micrococcales</taxon>
        <taxon>Promicromonosporaceae</taxon>
        <taxon>Promicromonospora</taxon>
    </lineage>
</organism>
<comment type="caution">
    <text evidence="9">The sequence shown here is derived from an EMBL/GenBank/DDBJ whole genome shotgun (WGS) entry which is preliminary data.</text>
</comment>
<evidence type="ECO:0000256" key="3">
    <source>
        <dbReference type="ARBA" id="ARBA00022741"/>
    </source>
</evidence>
<proteinExistence type="predicted"/>
<dbReference type="PANTHER" id="PTHR39560">
    <property type="entry name" value="PROTEIN ADENYLYLTRANSFERASE FIC-RELATED"/>
    <property type="match status" value="1"/>
</dbReference>
<dbReference type="InterPro" id="IPR036597">
    <property type="entry name" value="Fido-like_dom_sf"/>
</dbReference>
<dbReference type="PANTHER" id="PTHR39560:SF1">
    <property type="entry name" value="PROTEIN ADENYLYLTRANSFERASE FIC-RELATED"/>
    <property type="match status" value="1"/>
</dbReference>
<evidence type="ECO:0000256" key="4">
    <source>
        <dbReference type="ARBA" id="ARBA00022840"/>
    </source>
</evidence>
<dbReference type="Gene3D" id="1.10.3290.10">
    <property type="entry name" value="Fido-like domain"/>
    <property type="match status" value="1"/>
</dbReference>
<dbReference type="EC" id="2.7.7.108" evidence="5"/>